<sequence length="73" mass="8160">MGKRIPNESRLTSVVSLVGDMKKLDMGLSVKIEVEGIKGIERDELQKIVDRAHEVCPYSRATRGNIPVQILIK</sequence>
<evidence type="ECO:0000313" key="1">
    <source>
        <dbReference type="EMBL" id="KAJ9112623.1"/>
    </source>
</evidence>
<proteinExistence type="predicted"/>
<gene>
    <name evidence="1" type="ORF">QFC19_000643</name>
</gene>
<protein>
    <submittedName>
        <fullName evidence="1">Uncharacterized protein</fullName>
    </submittedName>
</protein>
<dbReference type="EMBL" id="JASBWR010000004">
    <property type="protein sequence ID" value="KAJ9112623.1"/>
    <property type="molecule type" value="Genomic_DNA"/>
</dbReference>
<keyword evidence="2" id="KW-1185">Reference proteome</keyword>
<accession>A0ACC2WMI9</accession>
<dbReference type="Proteomes" id="UP001241377">
    <property type="component" value="Unassembled WGS sequence"/>
</dbReference>
<evidence type="ECO:0000313" key="2">
    <source>
        <dbReference type="Proteomes" id="UP001241377"/>
    </source>
</evidence>
<name>A0ACC2WMI9_9TREE</name>
<comment type="caution">
    <text evidence="1">The sequence shown here is derived from an EMBL/GenBank/DDBJ whole genome shotgun (WGS) entry which is preliminary data.</text>
</comment>
<organism evidence="1 2">
    <name type="scientific">Naganishia cerealis</name>
    <dbReference type="NCBI Taxonomy" id="610337"/>
    <lineage>
        <taxon>Eukaryota</taxon>
        <taxon>Fungi</taxon>
        <taxon>Dikarya</taxon>
        <taxon>Basidiomycota</taxon>
        <taxon>Agaricomycotina</taxon>
        <taxon>Tremellomycetes</taxon>
        <taxon>Filobasidiales</taxon>
        <taxon>Filobasidiaceae</taxon>
        <taxon>Naganishia</taxon>
    </lineage>
</organism>
<reference evidence="1" key="1">
    <citation type="submission" date="2023-04" db="EMBL/GenBank/DDBJ databases">
        <title>Draft Genome sequencing of Naganishia species isolated from polar environments using Oxford Nanopore Technology.</title>
        <authorList>
            <person name="Leo P."/>
            <person name="Venkateswaran K."/>
        </authorList>
    </citation>
    <scope>NUCLEOTIDE SEQUENCE</scope>
    <source>
        <strain evidence="1">MNA-CCFEE 5261</strain>
    </source>
</reference>